<comment type="catalytic activity">
    <reaction evidence="4">
        <text>N-terminal L-arginyl-[protein] + L-leucyl-tRNA(Leu) = N-terminal L-leucyl-L-arginyl-[protein] + tRNA(Leu) + H(+)</text>
        <dbReference type="Rhea" id="RHEA:50416"/>
        <dbReference type="Rhea" id="RHEA-COMP:9613"/>
        <dbReference type="Rhea" id="RHEA-COMP:9622"/>
        <dbReference type="Rhea" id="RHEA-COMP:12672"/>
        <dbReference type="Rhea" id="RHEA-COMP:12673"/>
        <dbReference type="ChEBI" id="CHEBI:15378"/>
        <dbReference type="ChEBI" id="CHEBI:64719"/>
        <dbReference type="ChEBI" id="CHEBI:78442"/>
        <dbReference type="ChEBI" id="CHEBI:78494"/>
        <dbReference type="ChEBI" id="CHEBI:133044"/>
        <dbReference type="EC" id="2.3.2.6"/>
    </reaction>
</comment>
<protein>
    <recommendedName>
        <fullName evidence="4">Leucyl/phenylalanyl-tRNA--protein transferase</fullName>
        <ecNumber evidence="4">2.3.2.6</ecNumber>
    </recommendedName>
    <alternativeName>
        <fullName evidence="4">L/F-transferase</fullName>
    </alternativeName>
    <alternativeName>
        <fullName evidence="4">Leucyltransferase</fullName>
    </alternativeName>
    <alternativeName>
        <fullName evidence="4">Phenyalanyltransferase</fullName>
    </alternativeName>
</protein>
<keyword evidence="1 4" id="KW-0963">Cytoplasm</keyword>
<dbReference type="SUPFAM" id="SSF55729">
    <property type="entry name" value="Acyl-CoA N-acyltransferases (Nat)"/>
    <property type="match status" value="1"/>
</dbReference>
<comment type="subcellular location">
    <subcellularLocation>
        <location evidence="4">Cytoplasm</location>
    </subcellularLocation>
</comment>
<name>A0A6I3KJ59_9HYPH</name>
<keyword evidence="6" id="KW-1185">Reference proteome</keyword>
<dbReference type="Gene3D" id="3.30.70.3550">
    <property type="entry name" value="Leucyl/phenylalanyl-tRNA-protein transferase, N-terminal domain"/>
    <property type="match status" value="1"/>
</dbReference>
<dbReference type="InterPro" id="IPR042221">
    <property type="entry name" value="Leu/Phe-tRNA_Trfase_N"/>
</dbReference>
<comment type="caution">
    <text evidence="5">The sequence shown here is derived from an EMBL/GenBank/DDBJ whole genome shotgun (WGS) entry which is preliminary data.</text>
</comment>
<evidence type="ECO:0000256" key="1">
    <source>
        <dbReference type="ARBA" id="ARBA00022490"/>
    </source>
</evidence>
<comment type="similarity">
    <text evidence="4">Belongs to the L/F-transferase family.</text>
</comment>
<dbReference type="InterPro" id="IPR004616">
    <property type="entry name" value="Leu/Phe-tRNA_Trfase"/>
</dbReference>
<dbReference type="InterPro" id="IPR042203">
    <property type="entry name" value="Leu/Phe-tRNA_Trfase_C"/>
</dbReference>
<dbReference type="PANTHER" id="PTHR30098:SF2">
    <property type="entry name" value="LEUCYL_PHENYLALANYL-TRNA--PROTEIN TRANSFERASE"/>
    <property type="match status" value="1"/>
</dbReference>
<dbReference type="GO" id="GO:0030163">
    <property type="term" value="P:protein catabolic process"/>
    <property type="evidence" value="ECO:0007669"/>
    <property type="project" value="UniProtKB-UniRule"/>
</dbReference>
<dbReference type="Pfam" id="PF03588">
    <property type="entry name" value="Leu_Phe_trans"/>
    <property type="match status" value="1"/>
</dbReference>
<comment type="catalytic activity">
    <reaction evidence="4">
        <text>L-phenylalanyl-tRNA(Phe) + an N-terminal L-alpha-aminoacyl-[protein] = an N-terminal L-phenylalanyl-L-alpha-aminoacyl-[protein] + tRNA(Phe)</text>
        <dbReference type="Rhea" id="RHEA:43632"/>
        <dbReference type="Rhea" id="RHEA-COMP:9668"/>
        <dbReference type="Rhea" id="RHEA-COMP:9699"/>
        <dbReference type="Rhea" id="RHEA-COMP:10636"/>
        <dbReference type="Rhea" id="RHEA-COMP:10637"/>
        <dbReference type="ChEBI" id="CHEBI:78442"/>
        <dbReference type="ChEBI" id="CHEBI:78531"/>
        <dbReference type="ChEBI" id="CHEBI:78597"/>
        <dbReference type="ChEBI" id="CHEBI:83561"/>
        <dbReference type="EC" id="2.3.2.6"/>
    </reaction>
</comment>
<evidence type="ECO:0000256" key="3">
    <source>
        <dbReference type="ARBA" id="ARBA00023315"/>
    </source>
</evidence>
<sequence>MGTAYACQPKRLPDVPYLLWNMATDMARGGTRVPSEATTHARPDTFAGVCRDISPETIIAAARRGFFPWAHVGPLKWWTRSERMVLTPADFRHSKDAKRLMRRGTYRVTFDEAFEEVVKACAQPRKGRPLLTWITPKIMRLYSALHDMGVAHSFEVWSADDRLVGGGYGIAVGRVFYTESQFSRESNTSKIGFGCLNHHLAKWGFVLNDGKDFTPTISAMGFRTIPRPEFEQILAEHGTQTPRAGRWAVEDDLAAIADAPPAPGVKS</sequence>
<organism evidence="5 6">
    <name type="scientific">Hyphomicrobium album</name>
    <dbReference type="NCBI Taxonomy" id="2665159"/>
    <lineage>
        <taxon>Bacteria</taxon>
        <taxon>Pseudomonadati</taxon>
        <taxon>Pseudomonadota</taxon>
        <taxon>Alphaproteobacteria</taxon>
        <taxon>Hyphomicrobiales</taxon>
        <taxon>Hyphomicrobiaceae</taxon>
        <taxon>Hyphomicrobium</taxon>
    </lineage>
</organism>
<reference evidence="5 6" key="1">
    <citation type="submission" date="2019-11" db="EMBL/GenBank/DDBJ databases">
        <title>Identification of a novel strain.</title>
        <authorList>
            <person name="Xu Q."/>
            <person name="Wang G."/>
        </authorList>
    </citation>
    <scope>NUCLEOTIDE SEQUENCE [LARGE SCALE GENOMIC DNA]</scope>
    <source>
        <strain evidence="6">xq</strain>
    </source>
</reference>
<evidence type="ECO:0000256" key="4">
    <source>
        <dbReference type="HAMAP-Rule" id="MF_00688"/>
    </source>
</evidence>
<dbReference type="AlphaFoldDB" id="A0A6I3KJ59"/>
<dbReference type="EC" id="2.3.2.6" evidence="4"/>
<comment type="function">
    <text evidence="4">Functions in the N-end rule pathway of protein degradation where it conjugates Leu, Phe and, less efficiently, Met from aminoacyl-tRNAs to the N-termini of proteins containing an N-terminal arginine or lysine.</text>
</comment>
<evidence type="ECO:0000256" key="2">
    <source>
        <dbReference type="ARBA" id="ARBA00022679"/>
    </source>
</evidence>
<evidence type="ECO:0000313" key="5">
    <source>
        <dbReference type="EMBL" id="MTD94016.1"/>
    </source>
</evidence>
<accession>A0A6I3KJ59</accession>
<dbReference type="Gene3D" id="3.40.630.70">
    <property type="entry name" value="Leucyl/phenylalanyl-tRNA-protein transferase, C-terminal domain"/>
    <property type="match status" value="1"/>
</dbReference>
<comment type="catalytic activity">
    <reaction evidence="4">
        <text>N-terminal L-lysyl-[protein] + L-leucyl-tRNA(Leu) = N-terminal L-leucyl-L-lysyl-[protein] + tRNA(Leu) + H(+)</text>
        <dbReference type="Rhea" id="RHEA:12340"/>
        <dbReference type="Rhea" id="RHEA-COMP:9613"/>
        <dbReference type="Rhea" id="RHEA-COMP:9622"/>
        <dbReference type="Rhea" id="RHEA-COMP:12670"/>
        <dbReference type="Rhea" id="RHEA-COMP:12671"/>
        <dbReference type="ChEBI" id="CHEBI:15378"/>
        <dbReference type="ChEBI" id="CHEBI:65249"/>
        <dbReference type="ChEBI" id="CHEBI:78442"/>
        <dbReference type="ChEBI" id="CHEBI:78494"/>
        <dbReference type="ChEBI" id="CHEBI:133043"/>
        <dbReference type="EC" id="2.3.2.6"/>
    </reaction>
</comment>
<keyword evidence="2 4" id="KW-0808">Transferase</keyword>
<dbReference type="HAMAP" id="MF_00688">
    <property type="entry name" value="Leu_Phe_trans"/>
    <property type="match status" value="1"/>
</dbReference>
<dbReference type="PANTHER" id="PTHR30098">
    <property type="entry name" value="LEUCYL/PHENYLALANYL-TRNA--PROTEIN TRANSFERASE"/>
    <property type="match status" value="1"/>
</dbReference>
<dbReference type="EMBL" id="WMBQ01000001">
    <property type="protein sequence ID" value="MTD94016.1"/>
    <property type="molecule type" value="Genomic_DNA"/>
</dbReference>
<proteinExistence type="inferred from homology"/>
<dbReference type="GO" id="GO:0005737">
    <property type="term" value="C:cytoplasm"/>
    <property type="evidence" value="ECO:0007669"/>
    <property type="project" value="UniProtKB-SubCell"/>
</dbReference>
<dbReference type="InterPro" id="IPR016181">
    <property type="entry name" value="Acyl_CoA_acyltransferase"/>
</dbReference>
<gene>
    <name evidence="4" type="primary">aat</name>
    <name evidence="5" type="ORF">GIW81_06655</name>
</gene>
<evidence type="ECO:0000313" key="6">
    <source>
        <dbReference type="Proteomes" id="UP000440694"/>
    </source>
</evidence>
<dbReference type="GO" id="GO:0008914">
    <property type="term" value="F:leucyl-tRNA--protein transferase activity"/>
    <property type="evidence" value="ECO:0007669"/>
    <property type="project" value="UniProtKB-UniRule"/>
</dbReference>
<keyword evidence="3 4" id="KW-0012">Acyltransferase</keyword>
<dbReference type="Proteomes" id="UP000440694">
    <property type="component" value="Unassembled WGS sequence"/>
</dbReference>